<dbReference type="EMBL" id="BPLQ01013495">
    <property type="protein sequence ID" value="GIY72512.1"/>
    <property type="molecule type" value="Genomic_DNA"/>
</dbReference>
<dbReference type="AlphaFoldDB" id="A0AAV4VQA6"/>
<organism evidence="1 2">
    <name type="scientific">Caerostris darwini</name>
    <dbReference type="NCBI Taxonomy" id="1538125"/>
    <lineage>
        <taxon>Eukaryota</taxon>
        <taxon>Metazoa</taxon>
        <taxon>Ecdysozoa</taxon>
        <taxon>Arthropoda</taxon>
        <taxon>Chelicerata</taxon>
        <taxon>Arachnida</taxon>
        <taxon>Araneae</taxon>
        <taxon>Araneomorphae</taxon>
        <taxon>Entelegynae</taxon>
        <taxon>Araneoidea</taxon>
        <taxon>Araneidae</taxon>
        <taxon>Caerostris</taxon>
    </lineage>
</organism>
<comment type="caution">
    <text evidence="1">The sequence shown here is derived from an EMBL/GenBank/DDBJ whole genome shotgun (WGS) entry which is preliminary data.</text>
</comment>
<gene>
    <name evidence="1" type="ORF">CDAR_208691</name>
</gene>
<evidence type="ECO:0000313" key="2">
    <source>
        <dbReference type="Proteomes" id="UP001054837"/>
    </source>
</evidence>
<name>A0AAV4VQA6_9ARAC</name>
<keyword evidence="2" id="KW-1185">Reference proteome</keyword>
<evidence type="ECO:0000313" key="1">
    <source>
        <dbReference type="EMBL" id="GIY72512.1"/>
    </source>
</evidence>
<reference evidence="1 2" key="1">
    <citation type="submission" date="2021-06" db="EMBL/GenBank/DDBJ databases">
        <title>Caerostris darwini draft genome.</title>
        <authorList>
            <person name="Kono N."/>
            <person name="Arakawa K."/>
        </authorList>
    </citation>
    <scope>NUCLEOTIDE SEQUENCE [LARGE SCALE GENOMIC DNA]</scope>
</reference>
<sequence>MGENAEKPQKPYLTPISVGRPPCHHFMLARADISDTGSGSEHTGGSCIDLLLNICYDRTWTRTYKTPSPSPGVRRNVTSGD</sequence>
<dbReference type="Proteomes" id="UP001054837">
    <property type="component" value="Unassembled WGS sequence"/>
</dbReference>
<protein>
    <submittedName>
        <fullName evidence="1">Uncharacterized protein</fullName>
    </submittedName>
</protein>
<accession>A0AAV4VQA6</accession>
<proteinExistence type="predicted"/>